<sequence length="29" mass="3473">MTVIYFRPCFMRKIFKEKPVKSILLGLTL</sequence>
<protein>
    <submittedName>
        <fullName evidence="1">Uncharacterized protein</fullName>
    </submittedName>
</protein>
<reference evidence="1" key="1">
    <citation type="journal article" date="2021" name="Proc. Natl. Acad. Sci. U.S.A.">
        <title>A Catalog of Tens of Thousands of Viruses from Human Metagenomes Reveals Hidden Associations with Chronic Diseases.</title>
        <authorList>
            <person name="Tisza M.J."/>
            <person name="Buck C.B."/>
        </authorList>
    </citation>
    <scope>NUCLEOTIDE SEQUENCE</scope>
    <source>
        <strain evidence="1">CtAys2</strain>
    </source>
</reference>
<proteinExistence type="predicted"/>
<accession>A0A8S5Q3K3</accession>
<organism evidence="1">
    <name type="scientific">Myoviridae sp. ctAys2</name>
    <dbReference type="NCBI Taxonomy" id="2825044"/>
    <lineage>
        <taxon>Viruses</taxon>
        <taxon>Duplodnaviria</taxon>
        <taxon>Heunggongvirae</taxon>
        <taxon>Uroviricota</taxon>
        <taxon>Caudoviricetes</taxon>
    </lineage>
</organism>
<name>A0A8S5Q3K3_9CAUD</name>
<evidence type="ECO:0000313" key="1">
    <source>
        <dbReference type="EMBL" id="DAE13886.1"/>
    </source>
</evidence>
<dbReference type="EMBL" id="BK015571">
    <property type="protein sequence ID" value="DAE13886.1"/>
    <property type="molecule type" value="Genomic_DNA"/>
</dbReference>